<feature type="compositionally biased region" description="Pro residues" evidence="1">
    <location>
        <begin position="159"/>
        <end position="171"/>
    </location>
</feature>
<dbReference type="EMBL" id="JAGGMR010000001">
    <property type="protein sequence ID" value="MBP2190931.1"/>
    <property type="molecule type" value="Genomic_DNA"/>
</dbReference>
<gene>
    <name evidence="4" type="ORF">BJ987_003832</name>
</gene>
<feature type="region of interest" description="Disordered" evidence="1">
    <location>
        <begin position="156"/>
        <end position="190"/>
    </location>
</feature>
<dbReference type="RefSeq" id="WP_209891791.1">
    <property type="nucleotide sequence ID" value="NZ_JAGGMR010000001.1"/>
</dbReference>
<dbReference type="SUPFAM" id="SSF55166">
    <property type="entry name" value="Hedgehog/DD-peptidase"/>
    <property type="match status" value="1"/>
</dbReference>
<dbReference type="Pfam" id="PF02557">
    <property type="entry name" value="VanY"/>
    <property type="match status" value="1"/>
</dbReference>
<comment type="caution">
    <text evidence="4">The sequence shown here is derived from an EMBL/GenBank/DDBJ whole genome shotgun (WGS) entry which is preliminary data.</text>
</comment>
<evidence type="ECO:0000256" key="2">
    <source>
        <dbReference type="SAM" id="SignalP"/>
    </source>
</evidence>
<evidence type="ECO:0000259" key="3">
    <source>
        <dbReference type="Pfam" id="PF02557"/>
    </source>
</evidence>
<protein>
    <recommendedName>
        <fullName evidence="3">D-alanyl-D-alanine carboxypeptidase-like core domain-containing protein</fullName>
    </recommendedName>
</protein>
<dbReference type="InterPro" id="IPR003709">
    <property type="entry name" value="VanY-like_core_dom"/>
</dbReference>
<keyword evidence="5" id="KW-1185">Reference proteome</keyword>
<dbReference type="PANTHER" id="PTHR34385">
    <property type="entry name" value="D-ALANYL-D-ALANINE CARBOXYPEPTIDASE"/>
    <property type="match status" value="1"/>
</dbReference>
<feature type="signal peptide" evidence="2">
    <location>
        <begin position="1"/>
        <end position="25"/>
    </location>
</feature>
<feature type="chain" id="PRO_5046189013" description="D-alanyl-D-alanine carboxypeptidase-like core domain-containing protein" evidence="2">
    <location>
        <begin position="26"/>
        <end position="190"/>
    </location>
</feature>
<dbReference type="InterPro" id="IPR052179">
    <property type="entry name" value="DD-CPase-like"/>
</dbReference>
<feature type="domain" description="D-alanyl-D-alanine carboxypeptidase-like core" evidence="3">
    <location>
        <begin position="40"/>
        <end position="125"/>
    </location>
</feature>
<reference evidence="4 5" key="1">
    <citation type="submission" date="2021-03" db="EMBL/GenBank/DDBJ databases">
        <title>Sequencing the genomes of 1000 actinobacteria strains.</title>
        <authorList>
            <person name="Klenk H.-P."/>
        </authorList>
    </citation>
    <scope>NUCLEOTIDE SEQUENCE [LARGE SCALE GENOMIC DNA]</scope>
    <source>
        <strain evidence="4 5">DSM 45516</strain>
    </source>
</reference>
<dbReference type="InterPro" id="IPR009045">
    <property type="entry name" value="Zn_M74/Hedgehog-like"/>
</dbReference>
<sequence length="190" mass="19993">MIAKLAMSAVALPALFVLLAPGAHADQRTAVAAAAGTEGLTPALAAAYTEAEEAARAEGVTLYINSGYRSPAEQQAMWEDGVATYGSPDEARRWVLPPEESTHVSGQAIDVGPQPGAQWLERNGNRWGLCRIYANEWWHFELATAPGGLCPALRADASEPPPAPALPPQAMPPNTGSAGPLHIWPWGPAQ</sequence>
<dbReference type="Proteomes" id="UP001519325">
    <property type="component" value="Unassembled WGS sequence"/>
</dbReference>
<proteinExistence type="predicted"/>
<dbReference type="CDD" id="cd14846">
    <property type="entry name" value="Peptidase_M15_like"/>
    <property type="match status" value="1"/>
</dbReference>
<evidence type="ECO:0000256" key="1">
    <source>
        <dbReference type="SAM" id="MobiDB-lite"/>
    </source>
</evidence>
<evidence type="ECO:0000313" key="5">
    <source>
        <dbReference type="Proteomes" id="UP001519325"/>
    </source>
</evidence>
<dbReference type="Gene3D" id="3.30.1380.10">
    <property type="match status" value="1"/>
</dbReference>
<organism evidence="4 5">
    <name type="scientific">Nocardia goodfellowii</name>
    <dbReference type="NCBI Taxonomy" id="882446"/>
    <lineage>
        <taxon>Bacteria</taxon>
        <taxon>Bacillati</taxon>
        <taxon>Actinomycetota</taxon>
        <taxon>Actinomycetes</taxon>
        <taxon>Mycobacteriales</taxon>
        <taxon>Nocardiaceae</taxon>
        <taxon>Nocardia</taxon>
    </lineage>
</organism>
<accession>A0ABS4QJT7</accession>
<keyword evidence="2" id="KW-0732">Signal</keyword>
<evidence type="ECO:0000313" key="4">
    <source>
        <dbReference type="EMBL" id="MBP2190931.1"/>
    </source>
</evidence>
<dbReference type="PANTHER" id="PTHR34385:SF1">
    <property type="entry name" value="PEPTIDOGLYCAN L-ALANYL-D-GLUTAMATE ENDOPEPTIDASE CWLK"/>
    <property type="match status" value="1"/>
</dbReference>
<name>A0ABS4QJT7_9NOCA</name>